<protein>
    <submittedName>
        <fullName evidence="2">Uncharacterized protein</fullName>
    </submittedName>
</protein>
<comment type="caution">
    <text evidence="2">The sequence shown here is derived from an EMBL/GenBank/DDBJ whole genome shotgun (WGS) entry which is preliminary data.</text>
</comment>
<dbReference type="EMBL" id="QGNW01001142">
    <property type="protein sequence ID" value="RVW53662.1"/>
    <property type="molecule type" value="Genomic_DNA"/>
</dbReference>
<feature type="compositionally biased region" description="Polar residues" evidence="1">
    <location>
        <begin position="40"/>
        <end position="49"/>
    </location>
</feature>
<dbReference type="Proteomes" id="UP000288805">
    <property type="component" value="Unassembled WGS sequence"/>
</dbReference>
<proteinExistence type="predicted"/>
<gene>
    <name evidence="2" type="ORF">CK203_069097</name>
</gene>
<evidence type="ECO:0000313" key="2">
    <source>
        <dbReference type="EMBL" id="RVW53662.1"/>
    </source>
</evidence>
<sequence length="87" mass="9703">MMDILFSQVDKYSILEDDVQEAFQQVLVTNHPTKNDKAGSSKSSNQSRQCNKRQMDYSPSVIENPGRLLSGFNEATTTSLCDDVLSV</sequence>
<evidence type="ECO:0000313" key="3">
    <source>
        <dbReference type="Proteomes" id="UP000288805"/>
    </source>
</evidence>
<dbReference type="AlphaFoldDB" id="A0A438F1Y8"/>
<evidence type="ECO:0000256" key="1">
    <source>
        <dbReference type="SAM" id="MobiDB-lite"/>
    </source>
</evidence>
<organism evidence="2 3">
    <name type="scientific">Vitis vinifera</name>
    <name type="common">Grape</name>
    <dbReference type="NCBI Taxonomy" id="29760"/>
    <lineage>
        <taxon>Eukaryota</taxon>
        <taxon>Viridiplantae</taxon>
        <taxon>Streptophyta</taxon>
        <taxon>Embryophyta</taxon>
        <taxon>Tracheophyta</taxon>
        <taxon>Spermatophyta</taxon>
        <taxon>Magnoliopsida</taxon>
        <taxon>eudicotyledons</taxon>
        <taxon>Gunneridae</taxon>
        <taxon>Pentapetalae</taxon>
        <taxon>rosids</taxon>
        <taxon>Vitales</taxon>
        <taxon>Vitaceae</taxon>
        <taxon>Viteae</taxon>
        <taxon>Vitis</taxon>
    </lineage>
</organism>
<name>A0A438F1Y8_VITVI</name>
<feature type="region of interest" description="Disordered" evidence="1">
    <location>
        <begin position="30"/>
        <end position="60"/>
    </location>
</feature>
<reference evidence="2 3" key="1">
    <citation type="journal article" date="2018" name="PLoS Genet.">
        <title>Population sequencing reveals clonal diversity and ancestral inbreeding in the grapevine cultivar Chardonnay.</title>
        <authorList>
            <person name="Roach M.J."/>
            <person name="Johnson D.L."/>
            <person name="Bohlmann J."/>
            <person name="van Vuuren H.J."/>
            <person name="Jones S.J."/>
            <person name="Pretorius I.S."/>
            <person name="Schmidt S.A."/>
            <person name="Borneman A.R."/>
        </authorList>
    </citation>
    <scope>NUCLEOTIDE SEQUENCE [LARGE SCALE GENOMIC DNA]</scope>
    <source>
        <strain evidence="3">cv. Chardonnay</strain>
        <tissue evidence="2">Leaf</tissue>
    </source>
</reference>
<accession>A0A438F1Y8</accession>